<accession>A0A1H4E3D9</accession>
<sequence>MRYLFITIFLLPRMLTAQRQHDTKRQVYLSSSQEAGLFQYSKRMIANCKINPLDEFEFARRILDIYQIDIGTYPGNYIPLDADNQDVTVAVKDARYIHFANSSSPTDIDELALCNYNKLILHNDKSAFAYFKTSMPYVITELIKDYGYTGNNDWLAFTFDYLDEIRDSEEFNRFLFSVDDQQKLVLRKKMVAKILEIHPDLLYNTFSIVEFIQRSPEQYKEPDESIAVILDAGLQHDIVGVCEMAFANKPALIKKLKSKKYYGLPTLTNYVEHYYKTPAERARQEQENSDYYLLEVSRNTKDKSIAKHGVIHDKDGFTNLRQNSNSHSARVLAKIRENEPFLYWPLEGDWWVVELQNGLRGFVHASRIKEVK</sequence>
<dbReference type="AlphaFoldDB" id="A0A1H4E3D9"/>
<dbReference type="EMBL" id="FNRL01000016">
    <property type="protein sequence ID" value="SEA79533.1"/>
    <property type="molecule type" value="Genomic_DNA"/>
</dbReference>
<gene>
    <name evidence="1" type="ORF">SAMN05660909_03478</name>
</gene>
<dbReference type="STRING" id="408074.SAMN05660909_03478"/>
<protein>
    <recommendedName>
        <fullName evidence="3">SH3 domain-containing protein</fullName>
    </recommendedName>
</protein>
<organism evidence="1 2">
    <name type="scientific">Chitinophaga terrae</name>
    <name type="common">ex Kim and Jung 2007</name>
    <dbReference type="NCBI Taxonomy" id="408074"/>
    <lineage>
        <taxon>Bacteria</taxon>
        <taxon>Pseudomonadati</taxon>
        <taxon>Bacteroidota</taxon>
        <taxon>Chitinophagia</taxon>
        <taxon>Chitinophagales</taxon>
        <taxon>Chitinophagaceae</taxon>
        <taxon>Chitinophaga</taxon>
    </lineage>
</organism>
<name>A0A1H4E3D9_9BACT</name>
<evidence type="ECO:0000313" key="1">
    <source>
        <dbReference type="EMBL" id="SEA79533.1"/>
    </source>
</evidence>
<proteinExistence type="predicted"/>
<evidence type="ECO:0008006" key="3">
    <source>
        <dbReference type="Google" id="ProtNLM"/>
    </source>
</evidence>
<reference evidence="2" key="1">
    <citation type="submission" date="2016-10" db="EMBL/GenBank/DDBJ databases">
        <authorList>
            <person name="Varghese N."/>
            <person name="Submissions S."/>
        </authorList>
    </citation>
    <scope>NUCLEOTIDE SEQUENCE [LARGE SCALE GENOMIC DNA]</scope>
    <source>
        <strain evidence="2">DSM 23920</strain>
    </source>
</reference>
<evidence type="ECO:0000313" key="2">
    <source>
        <dbReference type="Proteomes" id="UP000199656"/>
    </source>
</evidence>
<dbReference type="Proteomes" id="UP000199656">
    <property type="component" value="Unassembled WGS sequence"/>
</dbReference>
<keyword evidence="2" id="KW-1185">Reference proteome</keyword>